<dbReference type="PROSITE" id="PS50157">
    <property type="entry name" value="ZINC_FINGER_C2H2_2"/>
    <property type="match status" value="2"/>
</dbReference>
<comment type="caution">
    <text evidence="10">The sequence shown here is derived from an EMBL/GenBank/DDBJ whole genome shotgun (WGS) entry which is preliminary data.</text>
</comment>
<dbReference type="Pfam" id="PF00096">
    <property type="entry name" value="zf-C2H2"/>
    <property type="match status" value="1"/>
</dbReference>
<dbReference type="GO" id="GO:0010468">
    <property type="term" value="P:regulation of gene expression"/>
    <property type="evidence" value="ECO:0007669"/>
    <property type="project" value="TreeGrafter"/>
</dbReference>
<feature type="compositionally biased region" description="Polar residues" evidence="8">
    <location>
        <begin position="66"/>
        <end position="87"/>
    </location>
</feature>
<dbReference type="GO" id="GO:0005634">
    <property type="term" value="C:nucleus"/>
    <property type="evidence" value="ECO:0007669"/>
    <property type="project" value="UniProtKB-SubCell"/>
</dbReference>
<dbReference type="GO" id="GO:0008270">
    <property type="term" value="F:zinc ion binding"/>
    <property type="evidence" value="ECO:0007669"/>
    <property type="project" value="UniProtKB-KW"/>
</dbReference>
<evidence type="ECO:0000256" key="2">
    <source>
        <dbReference type="ARBA" id="ARBA00022723"/>
    </source>
</evidence>
<keyword evidence="2" id="KW-0479">Metal-binding</keyword>
<dbReference type="OrthoDB" id="6077919at2759"/>
<feature type="domain" description="C2H2-type" evidence="9">
    <location>
        <begin position="186"/>
        <end position="213"/>
    </location>
</feature>
<dbReference type="InterPro" id="IPR050331">
    <property type="entry name" value="Zinc_finger"/>
</dbReference>
<evidence type="ECO:0000256" key="7">
    <source>
        <dbReference type="PROSITE-ProRule" id="PRU00042"/>
    </source>
</evidence>
<dbReference type="Gene3D" id="3.30.160.60">
    <property type="entry name" value="Classic Zinc Finger"/>
    <property type="match status" value="2"/>
</dbReference>
<keyword evidence="4 7" id="KW-0863">Zinc-finger</keyword>
<dbReference type="Proteomes" id="UP000736335">
    <property type="component" value="Unassembled WGS sequence"/>
</dbReference>
<evidence type="ECO:0000313" key="11">
    <source>
        <dbReference type="Proteomes" id="UP000736335"/>
    </source>
</evidence>
<evidence type="ECO:0000256" key="1">
    <source>
        <dbReference type="ARBA" id="ARBA00004123"/>
    </source>
</evidence>
<keyword evidence="6" id="KW-0539">Nucleus</keyword>
<dbReference type="PANTHER" id="PTHR16515:SF49">
    <property type="entry name" value="GASTRULA ZINC FINGER PROTEIN XLCGF49.1-LIKE-RELATED"/>
    <property type="match status" value="1"/>
</dbReference>
<sequence>MSLSPHFILPTPLYIMTSRSVQPLPGIRELFPDLFYQRPTSIPHSSPVYDRYPTNAFLPMPRHFQPHSNHSTAQVTATTTSDQSSRCYTRAPPHVQPHTTHAPTLRWPDQNPVSSTPPRSPSPEFPPQSLQHLQHPAGPSSLPDNDQLSSPMTSSPQAPSPSTEHPSQSTSFDQRSLESNSAKKRHKCDVCGSYWGRPSSLKIHMVSHTGKKEFVCSICNQDFGVKSNYTRHIRVHHKDSSEGIQTRAAGRRRRGSRRTRDAGPVRFVDEGTRFQGH</sequence>
<dbReference type="SUPFAM" id="SSF57667">
    <property type="entry name" value="beta-beta-alpha zinc fingers"/>
    <property type="match status" value="1"/>
</dbReference>
<dbReference type="InterPro" id="IPR036236">
    <property type="entry name" value="Znf_C2H2_sf"/>
</dbReference>
<dbReference type="SMART" id="SM00355">
    <property type="entry name" value="ZnF_C2H2"/>
    <property type="match status" value="2"/>
</dbReference>
<evidence type="ECO:0000313" key="10">
    <source>
        <dbReference type="EMBL" id="KAF9782081.1"/>
    </source>
</evidence>
<evidence type="ECO:0000256" key="3">
    <source>
        <dbReference type="ARBA" id="ARBA00022737"/>
    </source>
</evidence>
<gene>
    <name evidence="10" type="ORF">BJ322DRAFT_1074221</name>
</gene>
<keyword evidence="11" id="KW-1185">Reference proteome</keyword>
<dbReference type="EMBL" id="WIUZ02000012">
    <property type="protein sequence ID" value="KAF9782081.1"/>
    <property type="molecule type" value="Genomic_DNA"/>
</dbReference>
<dbReference type="PANTHER" id="PTHR16515">
    <property type="entry name" value="PR DOMAIN ZINC FINGER PROTEIN"/>
    <property type="match status" value="1"/>
</dbReference>
<evidence type="ECO:0000256" key="4">
    <source>
        <dbReference type="ARBA" id="ARBA00022771"/>
    </source>
</evidence>
<feature type="region of interest" description="Disordered" evidence="8">
    <location>
        <begin position="238"/>
        <end position="277"/>
    </location>
</feature>
<dbReference type="PROSITE" id="PS00028">
    <property type="entry name" value="ZINC_FINGER_C2H2_1"/>
    <property type="match status" value="2"/>
</dbReference>
<reference evidence="10" key="1">
    <citation type="journal article" date="2020" name="Nat. Commun.">
        <title>Large-scale genome sequencing of mycorrhizal fungi provides insights into the early evolution of symbiotic traits.</title>
        <authorList>
            <person name="Miyauchi S."/>
            <person name="Kiss E."/>
            <person name="Kuo A."/>
            <person name="Drula E."/>
            <person name="Kohler A."/>
            <person name="Sanchez-Garcia M."/>
            <person name="Morin E."/>
            <person name="Andreopoulos B."/>
            <person name="Barry K.W."/>
            <person name="Bonito G."/>
            <person name="Buee M."/>
            <person name="Carver A."/>
            <person name="Chen C."/>
            <person name="Cichocki N."/>
            <person name="Clum A."/>
            <person name="Culley D."/>
            <person name="Crous P.W."/>
            <person name="Fauchery L."/>
            <person name="Girlanda M."/>
            <person name="Hayes R.D."/>
            <person name="Keri Z."/>
            <person name="LaButti K."/>
            <person name="Lipzen A."/>
            <person name="Lombard V."/>
            <person name="Magnuson J."/>
            <person name="Maillard F."/>
            <person name="Murat C."/>
            <person name="Nolan M."/>
            <person name="Ohm R.A."/>
            <person name="Pangilinan J."/>
            <person name="Pereira M.F."/>
            <person name="Perotto S."/>
            <person name="Peter M."/>
            <person name="Pfister S."/>
            <person name="Riley R."/>
            <person name="Sitrit Y."/>
            <person name="Stielow J.B."/>
            <person name="Szollosi G."/>
            <person name="Zifcakova L."/>
            <person name="Stursova M."/>
            <person name="Spatafora J.W."/>
            <person name="Tedersoo L."/>
            <person name="Vaario L.M."/>
            <person name="Yamada A."/>
            <person name="Yan M."/>
            <person name="Wang P."/>
            <person name="Xu J."/>
            <person name="Bruns T."/>
            <person name="Baldrian P."/>
            <person name="Vilgalys R."/>
            <person name="Dunand C."/>
            <person name="Henrissat B."/>
            <person name="Grigoriev I.V."/>
            <person name="Hibbett D."/>
            <person name="Nagy L.G."/>
            <person name="Martin F.M."/>
        </authorList>
    </citation>
    <scope>NUCLEOTIDE SEQUENCE</scope>
    <source>
        <strain evidence="10">UH-Tt-Lm1</strain>
    </source>
</reference>
<dbReference type="AlphaFoldDB" id="A0A9P6HAZ1"/>
<comment type="subcellular location">
    <subcellularLocation>
        <location evidence="1">Nucleus</location>
    </subcellularLocation>
</comment>
<protein>
    <recommendedName>
        <fullName evidence="9">C2H2-type domain-containing protein</fullName>
    </recommendedName>
</protein>
<dbReference type="InterPro" id="IPR013087">
    <property type="entry name" value="Znf_C2H2_type"/>
</dbReference>
<feature type="compositionally biased region" description="Basic and acidic residues" evidence="8">
    <location>
        <begin position="258"/>
        <end position="277"/>
    </location>
</feature>
<feature type="domain" description="C2H2-type" evidence="9">
    <location>
        <begin position="214"/>
        <end position="241"/>
    </location>
</feature>
<keyword evidence="3" id="KW-0677">Repeat</keyword>
<accession>A0A9P6HAZ1</accession>
<feature type="region of interest" description="Disordered" evidence="8">
    <location>
        <begin position="60"/>
        <end position="183"/>
    </location>
</feature>
<feature type="compositionally biased region" description="Polar residues" evidence="8">
    <location>
        <begin position="142"/>
        <end position="180"/>
    </location>
</feature>
<proteinExistence type="predicted"/>
<keyword evidence="5" id="KW-0862">Zinc</keyword>
<reference evidence="10" key="2">
    <citation type="submission" date="2020-11" db="EMBL/GenBank/DDBJ databases">
        <authorList>
            <consortium name="DOE Joint Genome Institute"/>
            <person name="Kuo A."/>
            <person name="Miyauchi S."/>
            <person name="Kiss E."/>
            <person name="Drula E."/>
            <person name="Kohler A."/>
            <person name="Sanchez-Garcia M."/>
            <person name="Andreopoulos B."/>
            <person name="Barry K.W."/>
            <person name="Bonito G."/>
            <person name="Buee M."/>
            <person name="Carver A."/>
            <person name="Chen C."/>
            <person name="Cichocki N."/>
            <person name="Clum A."/>
            <person name="Culley D."/>
            <person name="Crous P.W."/>
            <person name="Fauchery L."/>
            <person name="Girlanda M."/>
            <person name="Hayes R."/>
            <person name="Keri Z."/>
            <person name="Labutti K."/>
            <person name="Lipzen A."/>
            <person name="Lombard V."/>
            <person name="Magnuson J."/>
            <person name="Maillard F."/>
            <person name="Morin E."/>
            <person name="Murat C."/>
            <person name="Nolan M."/>
            <person name="Ohm R."/>
            <person name="Pangilinan J."/>
            <person name="Pereira M."/>
            <person name="Perotto S."/>
            <person name="Peter M."/>
            <person name="Riley R."/>
            <person name="Sitrit Y."/>
            <person name="Stielow B."/>
            <person name="Szollosi G."/>
            <person name="Zifcakova L."/>
            <person name="Stursova M."/>
            <person name="Spatafora J.W."/>
            <person name="Tedersoo L."/>
            <person name="Vaario L.-M."/>
            <person name="Yamada A."/>
            <person name="Yan M."/>
            <person name="Wang P."/>
            <person name="Xu J."/>
            <person name="Bruns T."/>
            <person name="Baldrian P."/>
            <person name="Vilgalys R."/>
            <person name="Henrissat B."/>
            <person name="Grigoriev I.V."/>
            <person name="Hibbett D."/>
            <person name="Nagy L.G."/>
            <person name="Martin F.M."/>
        </authorList>
    </citation>
    <scope>NUCLEOTIDE SEQUENCE</scope>
    <source>
        <strain evidence="10">UH-Tt-Lm1</strain>
    </source>
</reference>
<evidence type="ECO:0000256" key="6">
    <source>
        <dbReference type="ARBA" id="ARBA00023242"/>
    </source>
</evidence>
<evidence type="ECO:0000256" key="5">
    <source>
        <dbReference type="ARBA" id="ARBA00022833"/>
    </source>
</evidence>
<name>A0A9P6HAZ1_9AGAM</name>
<organism evidence="10 11">
    <name type="scientific">Thelephora terrestris</name>
    <dbReference type="NCBI Taxonomy" id="56493"/>
    <lineage>
        <taxon>Eukaryota</taxon>
        <taxon>Fungi</taxon>
        <taxon>Dikarya</taxon>
        <taxon>Basidiomycota</taxon>
        <taxon>Agaricomycotina</taxon>
        <taxon>Agaricomycetes</taxon>
        <taxon>Thelephorales</taxon>
        <taxon>Thelephoraceae</taxon>
        <taxon>Thelephora</taxon>
    </lineage>
</organism>
<evidence type="ECO:0000256" key="8">
    <source>
        <dbReference type="SAM" id="MobiDB-lite"/>
    </source>
</evidence>
<evidence type="ECO:0000259" key="9">
    <source>
        <dbReference type="PROSITE" id="PS50157"/>
    </source>
</evidence>